<accession>A0A2P2LAG3</accession>
<organism evidence="1">
    <name type="scientific">Rhizophora mucronata</name>
    <name type="common">Asiatic mangrove</name>
    <dbReference type="NCBI Taxonomy" id="61149"/>
    <lineage>
        <taxon>Eukaryota</taxon>
        <taxon>Viridiplantae</taxon>
        <taxon>Streptophyta</taxon>
        <taxon>Embryophyta</taxon>
        <taxon>Tracheophyta</taxon>
        <taxon>Spermatophyta</taxon>
        <taxon>Magnoliopsida</taxon>
        <taxon>eudicotyledons</taxon>
        <taxon>Gunneridae</taxon>
        <taxon>Pentapetalae</taxon>
        <taxon>rosids</taxon>
        <taxon>fabids</taxon>
        <taxon>Malpighiales</taxon>
        <taxon>Rhizophoraceae</taxon>
        <taxon>Rhizophora</taxon>
    </lineage>
</organism>
<evidence type="ECO:0000313" key="1">
    <source>
        <dbReference type="EMBL" id="MBX14966.1"/>
    </source>
</evidence>
<reference evidence="1" key="1">
    <citation type="submission" date="2018-02" db="EMBL/GenBank/DDBJ databases">
        <title>Rhizophora mucronata_Transcriptome.</title>
        <authorList>
            <person name="Meera S.P."/>
            <person name="Sreeshan A."/>
            <person name="Augustine A."/>
        </authorList>
    </citation>
    <scope>NUCLEOTIDE SEQUENCE</scope>
    <source>
        <tissue evidence="1">Leaf</tissue>
    </source>
</reference>
<proteinExistence type="predicted"/>
<protein>
    <submittedName>
        <fullName evidence="1">U11/U12 small nuclear ribonucleoprotein 35 kDa protein-like</fullName>
    </submittedName>
</protein>
<keyword evidence="1" id="KW-0687">Ribonucleoprotein</keyword>
<dbReference type="AlphaFoldDB" id="A0A2P2LAG3"/>
<sequence length="51" mass="5465">MTPTATPNCSAIHTAPSLSLGSLISPPKKRFSRRCFAMQTMELLATWLGGS</sequence>
<dbReference type="EMBL" id="GGEC01034482">
    <property type="protein sequence ID" value="MBX14966.1"/>
    <property type="molecule type" value="Transcribed_RNA"/>
</dbReference>
<name>A0A2P2LAG3_RHIMU</name>
<dbReference type="GO" id="GO:1990904">
    <property type="term" value="C:ribonucleoprotein complex"/>
    <property type="evidence" value="ECO:0007669"/>
    <property type="project" value="UniProtKB-KW"/>
</dbReference>